<evidence type="ECO:0000259" key="1">
    <source>
        <dbReference type="PROSITE" id="PS51352"/>
    </source>
</evidence>
<evidence type="ECO:0000313" key="2">
    <source>
        <dbReference type="EMBL" id="KEI72436.1"/>
    </source>
</evidence>
<dbReference type="InterPro" id="IPR000866">
    <property type="entry name" value="AhpC/TSA"/>
</dbReference>
<dbReference type="InterPro" id="IPR036249">
    <property type="entry name" value="Thioredoxin-like_sf"/>
</dbReference>
<dbReference type="GO" id="GO:0016209">
    <property type="term" value="F:antioxidant activity"/>
    <property type="evidence" value="ECO:0007669"/>
    <property type="project" value="InterPro"/>
</dbReference>
<dbReference type="AlphaFoldDB" id="A0A081KE60"/>
<gene>
    <name evidence="2" type="ORF">GV64_18410</name>
</gene>
<organism evidence="2 3">
    <name type="scientific">Endozoicomonas elysicola</name>
    <dbReference type="NCBI Taxonomy" id="305900"/>
    <lineage>
        <taxon>Bacteria</taxon>
        <taxon>Pseudomonadati</taxon>
        <taxon>Pseudomonadota</taxon>
        <taxon>Gammaproteobacteria</taxon>
        <taxon>Oceanospirillales</taxon>
        <taxon>Endozoicomonadaceae</taxon>
        <taxon>Endozoicomonas</taxon>
    </lineage>
</organism>
<proteinExistence type="predicted"/>
<dbReference type="EMBL" id="JOJP01000001">
    <property type="protein sequence ID" value="KEI72436.1"/>
    <property type="molecule type" value="Genomic_DNA"/>
</dbReference>
<dbReference type="STRING" id="305900.GV64_18410"/>
<dbReference type="Proteomes" id="UP000027997">
    <property type="component" value="Unassembled WGS sequence"/>
</dbReference>
<feature type="domain" description="Thioredoxin" evidence="1">
    <location>
        <begin position="11"/>
        <end position="147"/>
    </location>
</feature>
<dbReference type="PANTHER" id="PTHR42852">
    <property type="entry name" value="THIOL:DISULFIDE INTERCHANGE PROTEIN DSBE"/>
    <property type="match status" value="1"/>
</dbReference>
<evidence type="ECO:0000313" key="3">
    <source>
        <dbReference type="Proteomes" id="UP000027997"/>
    </source>
</evidence>
<dbReference type="Gene3D" id="3.40.30.10">
    <property type="entry name" value="Glutaredoxin"/>
    <property type="match status" value="1"/>
</dbReference>
<dbReference type="PROSITE" id="PS51352">
    <property type="entry name" value="THIOREDOXIN_2"/>
    <property type="match status" value="1"/>
</dbReference>
<dbReference type="InterPro" id="IPR013766">
    <property type="entry name" value="Thioredoxin_domain"/>
</dbReference>
<dbReference type="InterPro" id="IPR050553">
    <property type="entry name" value="Thioredoxin_ResA/DsbE_sf"/>
</dbReference>
<comment type="caution">
    <text evidence="2">The sequence shown here is derived from an EMBL/GenBank/DDBJ whole genome shotgun (WGS) entry which is preliminary data.</text>
</comment>
<dbReference type="CDD" id="cd02966">
    <property type="entry name" value="TlpA_like_family"/>
    <property type="match status" value="1"/>
</dbReference>
<keyword evidence="3" id="KW-1185">Reference proteome</keyword>
<sequence>MEYFLVFLLFSALVACTKPVTFTDLNGEPVSLASEQGQWLALNFWAEWCDPCRDEVPELNELASDGQVRVLGVDFDSSQGESLVNKAKALDIRFPVLQESPLTALNIPPPQVLPATYIISPKGKVMAKLFGPQTKQSLEEQVQQLSQSLTLQQREESSNG</sequence>
<name>A0A081KE60_9GAMM</name>
<dbReference type="Pfam" id="PF00578">
    <property type="entry name" value="AhpC-TSA"/>
    <property type="match status" value="1"/>
</dbReference>
<dbReference type="PANTHER" id="PTHR42852:SF13">
    <property type="entry name" value="PROTEIN DIPZ"/>
    <property type="match status" value="1"/>
</dbReference>
<accession>A0A081KE60</accession>
<dbReference type="GO" id="GO:0016491">
    <property type="term" value="F:oxidoreductase activity"/>
    <property type="evidence" value="ECO:0007669"/>
    <property type="project" value="InterPro"/>
</dbReference>
<dbReference type="eggNOG" id="COG0526">
    <property type="taxonomic scope" value="Bacteria"/>
</dbReference>
<protein>
    <recommendedName>
        <fullName evidence="1">Thioredoxin domain-containing protein</fullName>
    </recommendedName>
</protein>
<reference evidence="2 3" key="1">
    <citation type="submission" date="2014-06" db="EMBL/GenBank/DDBJ databases">
        <title>Whole Genome Sequences of Three Symbiotic Endozoicomonas Bacteria.</title>
        <authorList>
            <person name="Neave M.J."/>
            <person name="Apprill A."/>
            <person name="Voolstra C.R."/>
        </authorList>
    </citation>
    <scope>NUCLEOTIDE SEQUENCE [LARGE SCALE GENOMIC DNA]</scope>
    <source>
        <strain evidence="2 3">DSM 22380</strain>
    </source>
</reference>
<dbReference type="SUPFAM" id="SSF52833">
    <property type="entry name" value="Thioredoxin-like"/>
    <property type="match status" value="1"/>
</dbReference>